<dbReference type="PROSITE" id="PS00252">
    <property type="entry name" value="INTERFERON_A_B_D"/>
    <property type="match status" value="1"/>
</dbReference>
<keyword evidence="4" id="KW-0964">Secreted</keyword>
<sequence length="325" mass="36210">MITNGWLLHICFLMLSVTEILSQGCSQLRSKLQQANMDNLELLGKKMGTTIPLQCVDDIINFSSKPNDVSLPSIYEFQKENATVAIDEILQQIIYVFSENHTQLPWDENSVTVFRLGLDQAIGELAPCLNTGMQDIRDKVKKYFERINVLLKDKEYGLCAWEIVQMEVRQCLIVINQLITRLSNEETVYDFAVVDKDSSRQALMHNFKFWAMGTCKMQRQADVAAAFSHHRNDQYLGEAVGVGSRASHRKGTGNDSVIHKTGGSKRAKALINLTAPVAAAEADEMNTPGPCPASASSRVKEKQESDLPTVIDAVIQEEELNDTGT</sequence>
<evidence type="ECO:0000256" key="9">
    <source>
        <dbReference type="SAM" id="MobiDB-lite"/>
    </source>
</evidence>
<keyword evidence="11" id="KW-1185">Reference proteome</keyword>
<comment type="similarity">
    <text evidence="2 8">Belongs to the alpha/beta interferon family.</text>
</comment>
<protein>
    <submittedName>
        <fullName evidence="12">Interferon beta-like</fullName>
    </submittedName>
</protein>
<feature type="chain" id="PRO_5047316606" evidence="10">
    <location>
        <begin position="23"/>
        <end position="325"/>
    </location>
</feature>
<dbReference type="Proteomes" id="UP001652642">
    <property type="component" value="Chromosome 2"/>
</dbReference>
<accession>A0ABM5FCT0</accession>
<feature type="signal peptide" evidence="10">
    <location>
        <begin position="1"/>
        <end position="22"/>
    </location>
</feature>
<keyword evidence="5 10" id="KW-0732">Signal</keyword>
<dbReference type="PANTHER" id="PTHR11691">
    <property type="entry name" value="TYPE I INTERFERON"/>
    <property type="match status" value="1"/>
</dbReference>
<evidence type="ECO:0000256" key="10">
    <source>
        <dbReference type="SAM" id="SignalP"/>
    </source>
</evidence>
<evidence type="ECO:0000256" key="5">
    <source>
        <dbReference type="ARBA" id="ARBA00022729"/>
    </source>
</evidence>
<gene>
    <name evidence="12" type="primary">LOC110077377</name>
</gene>
<dbReference type="Pfam" id="PF00143">
    <property type="entry name" value="Interferon"/>
    <property type="match status" value="1"/>
</dbReference>
<keyword evidence="3 8" id="KW-0202">Cytokine</keyword>
<evidence type="ECO:0000256" key="4">
    <source>
        <dbReference type="ARBA" id="ARBA00022525"/>
    </source>
</evidence>
<organism evidence="11 12">
    <name type="scientific">Pogona vitticeps</name>
    <name type="common">central bearded dragon</name>
    <dbReference type="NCBI Taxonomy" id="103695"/>
    <lineage>
        <taxon>Eukaryota</taxon>
        <taxon>Metazoa</taxon>
        <taxon>Chordata</taxon>
        <taxon>Craniata</taxon>
        <taxon>Vertebrata</taxon>
        <taxon>Euteleostomi</taxon>
        <taxon>Lepidosauria</taxon>
        <taxon>Squamata</taxon>
        <taxon>Bifurcata</taxon>
        <taxon>Unidentata</taxon>
        <taxon>Episquamata</taxon>
        <taxon>Toxicofera</taxon>
        <taxon>Iguania</taxon>
        <taxon>Acrodonta</taxon>
        <taxon>Agamidae</taxon>
        <taxon>Amphibolurinae</taxon>
        <taxon>Pogona</taxon>
    </lineage>
</organism>
<feature type="region of interest" description="Disordered" evidence="9">
    <location>
        <begin position="281"/>
        <end position="308"/>
    </location>
</feature>
<evidence type="ECO:0000256" key="7">
    <source>
        <dbReference type="ARBA" id="ARBA00023157"/>
    </source>
</evidence>
<dbReference type="PRINTS" id="PR00266">
    <property type="entry name" value="INTERFERONAB"/>
</dbReference>
<dbReference type="InterPro" id="IPR000471">
    <property type="entry name" value="Interferon_alpha/beta/delta"/>
</dbReference>
<evidence type="ECO:0000256" key="6">
    <source>
        <dbReference type="ARBA" id="ARBA00023118"/>
    </source>
</evidence>
<dbReference type="InterPro" id="IPR009079">
    <property type="entry name" value="4_helix_cytokine-like_core"/>
</dbReference>
<name>A0ABM5FCT0_9SAUR</name>
<dbReference type="SUPFAM" id="SSF47266">
    <property type="entry name" value="4-helical cytokines"/>
    <property type="match status" value="1"/>
</dbReference>
<keyword evidence="6 8" id="KW-0051">Antiviral defense</keyword>
<dbReference type="GeneID" id="110077377"/>
<evidence type="ECO:0000256" key="3">
    <source>
        <dbReference type="ARBA" id="ARBA00022514"/>
    </source>
</evidence>
<reference evidence="12" key="2">
    <citation type="submission" date="2025-08" db="UniProtKB">
        <authorList>
            <consortium name="RefSeq"/>
        </authorList>
    </citation>
    <scope>IDENTIFICATION</scope>
</reference>
<comment type="subcellular location">
    <subcellularLocation>
        <location evidence="1">Secreted</location>
    </subcellularLocation>
</comment>
<dbReference type="RefSeq" id="XP_072843209.1">
    <property type="nucleotide sequence ID" value="XM_072987108.1"/>
</dbReference>
<evidence type="ECO:0000256" key="8">
    <source>
        <dbReference type="RuleBase" id="RU000436"/>
    </source>
</evidence>
<reference evidence="11" key="1">
    <citation type="submission" date="2025-05" db="UniProtKB">
        <authorList>
            <consortium name="RefSeq"/>
        </authorList>
    </citation>
    <scope>NUCLEOTIDE SEQUENCE [LARGE SCALE GENOMIC DNA]</scope>
</reference>
<evidence type="ECO:0000256" key="1">
    <source>
        <dbReference type="ARBA" id="ARBA00004613"/>
    </source>
</evidence>
<keyword evidence="7" id="KW-1015">Disulfide bond</keyword>
<evidence type="ECO:0000256" key="2">
    <source>
        <dbReference type="ARBA" id="ARBA00011033"/>
    </source>
</evidence>
<evidence type="ECO:0000313" key="12">
    <source>
        <dbReference type="RefSeq" id="XP_072843209.1"/>
    </source>
</evidence>
<dbReference type="SMART" id="SM00076">
    <property type="entry name" value="IFabd"/>
    <property type="match status" value="1"/>
</dbReference>
<dbReference type="PANTHER" id="PTHR11691:SF73">
    <property type="entry name" value="INTERFERON BETA"/>
    <property type="match status" value="1"/>
</dbReference>
<dbReference type="Gene3D" id="1.20.1250.10">
    <property type="match status" value="1"/>
</dbReference>
<evidence type="ECO:0000313" key="11">
    <source>
        <dbReference type="Proteomes" id="UP001652642"/>
    </source>
</evidence>
<proteinExistence type="inferred from homology"/>